<dbReference type="PANTHER" id="PTHR35483">
    <property type="entry name" value="NUCLEUSENVELOPE PROTEIN"/>
    <property type="match status" value="1"/>
</dbReference>
<proteinExistence type="predicted"/>
<accession>A0AAD3TL04</accession>
<organism evidence="2 3">
    <name type="scientific">Nepenthes gracilis</name>
    <name type="common">Slender pitcher plant</name>
    <dbReference type="NCBI Taxonomy" id="150966"/>
    <lineage>
        <taxon>Eukaryota</taxon>
        <taxon>Viridiplantae</taxon>
        <taxon>Streptophyta</taxon>
        <taxon>Embryophyta</taxon>
        <taxon>Tracheophyta</taxon>
        <taxon>Spermatophyta</taxon>
        <taxon>Magnoliopsida</taxon>
        <taxon>eudicotyledons</taxon>
        <taxon>Gunneridae</taxon>
        <taxon>Pentapetalae</taxon>
        <taxon>Caryophyllales</taxon>
        <taxon>Nepenthaceae</taxon>
        <taxon>Nepenthes</taxon>
    </lineage>
</organism>
<comment type="caution">
    <text evidence="2">The sequence shown here is derived from an EMBL/GenBank/DDBJ whole genome shotgun (WGS) entry which is preliminary data.</text>
</comment>
<dbReference type="AlphaFoldDB" id="A0AAD3TL04"/>
<gene>
    <name evidence="2" type="ORF">Nepgr_032520</name>
</gene>
<evidence type="ECO:0000313" key="3">
    <source>
        <dbReference type="Proteomes" id="UP001279734"/>
    </source>
</evidence>
<reference evidence="2" key="1">
    <citation type="submission" date="2023-05" db="EMBL/GenBank/DDBJ databases">
        <title>Nepenthes gracilis genome sequencing.</title>
        <authorList>
            <person name="Fukushima K."/>
        </authorList>
    </citation>
    <scope>NUCLEOTIDE SEQUENCE</scope>
    <source>
        <strain evidence="2">SING2019-196</strain>
    </source>
</reference>
<evidence type="ECO:0000256" key="1">
    <source>
        <dbReference type="SAM" id="MobiDB-lite"/>
    </source>
</evidence>
<evidence type="ECO:0000313" key="2">
    <source>
        <dbReference type="EMBL" id="GMH30677.1"/>
    </source>
</evidence>
<dbReference type="Proteomes" id="UP001279734">
    <property type="component" value="Unassembled WGS sequence"/>
</dbReference>
<feature type="compositionally biased region" description="Gly residues" evidence="1">
    <location>
        <begin position="100"/>
        <end position="115"/>
    </location>
</feature>
<dbReference type="EMBL" id="BSYO01000038">
    <property type="protein sequence ID" value="GMH30677.1"/>
    <property type="molecule type" value="Genomic_DNA"/>
</dbReference>
<feature type="region of interest" description="Disordered" evidence="1">
    <location>
        <begin position="96"/>
        <end position="120"/>
    </location>
</feature>
<sequence>MSCMQVASFRPHVKVKTLCSLHGLLSWPRVSVLHAHQLPRTFPRLTTNRGKFHSKAKSEGNNQEPIWKSFEKALGSFGKKQSAEDLLRQQMEKQEYYDDGGSGVRPPFGGGGGGSGDEDPSGTWDEVVQVVLATIGFIFLYIYIINGQELTRLAKDYIRYLFGAKKSIRLTRAMEEWESFFRSLTQKPEVDPHWLEREIVSTTTWWDSPQKYRAILDSYLESKGSQNE</sequence>
<keyword evidence="3" id="KW-1185">Reference proteome</keyword>
<dbReference type="PANTHER" id="PTHR35483:SF1">
    <property type="entry name" value="GLYCINE-RICH PROTEIN-RELATED"/>
    <property type="match status" value="1"/>
</dbReference>
<name>A0AAD3TL04_NEPGR</name>
<protein>
    <submittedName>
        <fullName evidence="2">Uncharacterized protein</fullName>
    </submittedName>
</protein>
<dbReference type="GO" id="GO:0009507">
    <property type="term" value="C:chloroplast"/>
    <property type="evidence" value="ECO:0007669"/>
    <property type="project" value="TreeGrafter"/>
</dbReference>